<feature type="compositionally biased region" description="Polar residues" evidence="1">
    <location>
        <begin position="91"/>
        <end position="106"/>
    </location>
</feature>
<evidence type="ECO:0000313" key="3">
    <source>
        <dbReference type="Proteomes" id="UP000242474"/>
    </source>
</evidence>
<evidence type="ECO:0000256" key="1">
    <source>
        <dbReference type="SAM" id="MobiDB-lite"/>
    </source>
</evidence>
<organism evidence="2 3">
    <name type="scientific">Coemansia reversa (strain ATCC 12441 / NRRL 1564)</name>
    <dbReference type="NCBI Taxonomy" id="763665"/>
    <lineage>
        <taxon>Eukaryota</taxon>
        <taxon>Fungi</taxon>
        <taxon>Fungi incertae sedis</taxon>
        <taxon>Zoopagomycota</taxon>
        <taxon>Kickxellomycotina</taxon>
        <taxon>Kickxellomycetes</taxon>
        <taxon>Kickxellales</taxon>
        <taxon>Kickxellaceae</taxon>
        <taxon>Coemansia</taxon>
    </lineage>
</organism>
<feature type="region of interest" description="Disordered" evidence="1">
    <location>
        <begin position="70"/>
        <end position="106"/>
    </location>
</feature>
<reference evidence="2 3" key="1">
    <citation type="journal article" date="2015" name="Genome Biol. Evol.">
        <title>Phylogenomic analyses indicate that early fungi evolved digesting cell walls of algal ancestors of land plants.</title>
        <authorList>
            <person name="Chang Y."/>
            <person name="Wang S."/>
            <person name="Sekimoto S."/>
            <person name="Aerts A.L."/>
            <person name="Choi C."/>
            <person name="Clum A."/>
            <person name="LaButti K.M."/>
            <person name="Lindquist E.A."/>
            <person name="Yee Ngan C."/>
            <person name="Ohm R.A."/>
            <person name="Salamov A.A."/>
            <person name="Grigoriev I.V."/>
            <person name="Spatafora J.W."/>
            <person name="Berbee M.L."/>
        </authorList>
    </citation>
    <scope>NUCLEOTIDE SEQUENCE [LARGE SCALE GENOMIC DNA]</scope>
    <source>
        <strain evidence="2 3">NRRL 1564</strain>
    </source>
</reference>
<dbReference type="Proteomes" id="UP000242474">
    <property type="component" value="Unassembled WGS sequence"/>
</dbReference>
<name>A0A2G5B3Q5_COERN</name>
<gene>
    <name evidence="2" type="ORF">COEREDRAFT_89446</name>
</gene>
<feature type="compositionally biased region" description="Basic and acidic residues" evidence="1">
    <location>
        <begin position="81"/>
        <end position="90"/>
    </location>
</feature>
<accession>A0A2G5B3Q5</accession>
<evidence type="ECO:0000313" key="2">
    <source>
        <dbReference type="EMBL" id="PIA13621.1"/>
    </source>
</evidence>
<keyword evidence="3" id="KW-1185">Reference proteome</keyword>
<dbReference type="EMBL" id="KZ303530">
    <property type="protein sequence ID" value="PIA13621.1"/>
    <property type="molecule type" value="Genomic_DNA"/>
</dbReference>
<proteinExistence type="predicted"/>
<sequence>MSSENKPFSIEEEDQNRYRDMEISLVSEVEPHTNVPTNLSQFNVDAITALTMGNNGEIIDLSYFDPDANKKPADSNLVSSKKGEDPEKIRSISSRGTESTKLNKRSTFLTSKKNRSDLNGLDVEKTTLIVDFPYQESQKTLILKADTIIPYNENLAEFVESYENFQGLYLTMNGSINNGEVYSTIRFIALNPMESLSRARYFESVDDMHKGAKNYIDTIRSFSIADSSSF</sequence>
<dbReference type="AlphaFoldDB" id="A0A2G5B3Q5"/>
<protein>
    <submittedName>
        <fullName evidence="2">Uncharacterized protein</fullName>
    </submittedName>
</protein>